<reference evidence="6" key="2">
    <citation type="journal article" date="2019" name="Genome Biol. Evol.">
        <title>Day and night: Metabolic profiles and evolutionary relationships of six axenic non-marine cyanobacteria.</title>
        <authorList>
            <person name="Will S.E."/>
            <person name="Henke P."/>
            <person name="Boedeker C."/>
            <person name="Huang S."/>
            <person name="Brinkmann H."/>
            <person name="Rohde M."/>
            <person name="Jarek M."/>
            <person name="Friedl T."/>
            <person name="Seufert S."/>
            <person name="Schumacher M."/>
            <person name="Overmann J."/>
            <person name="Neumann-Schaal M."/>
            <person name="Petersen J."/>
        </authorList>
    </citation>
    <scope>NUCLEOTIDE SEQUENCE [LARGE SCALE GENOMIC DNA]</scope>
    <source>
        <strain evidence="6">PCC 7102</strain>
    </source>
</reference>
<keyword evidence="1" id="KW-0645">Protease</keyword>
<protein>
    <submittedName>
        <fullName evidence="6">Asparaginase</fullName>
    </submittedName>
</protein>
<dbReference type="InterPro" id="IPR000246">
    <property type="entry name" value="Peptidase_T2"/>
</dbReference>
<dbReference type="PANTHER" id="PTHR10188:SF6">
    <property type="entry name" value="N(4)-(BETA-N-ACETYLGLUCOSAMINYL)-L-ASPARAGINASE"/>
    <property type="match status" value="1"/>
</dbReference>
<dbReference type="InterPro" id="IPR029055">
    <property type="entry name" value="Ntn_hydrolases_N"/>
</dbReference>
<accession>A0A3S1AKS5</accession>
<dbReference type="RefSeq" id="WP_127083843.1">
    <property type="nucleotide sequence ID" value="NZ_RSCL01000014.1"/>
</dbReference>
<dbReference type="GO" id="GO:0008233">
    <property type="term" value="F:peptidase activity"/>
    <property type="evidence" value="ECO:0007669"/>
    <property type="project" value="UniProtKB-KW"/>
</dbReference>
<name>A0A3S1AKS5_9CYAN</name>
<keyword evidence="3" id="KW-0068">Autocatalytic cleavage</keyword>
<reference evidence="6" key="1">
    <citation type="submission" date="2018-12" db="EMBL/GenBank/DDBJ databases">
        <authorList>
            <person name="Will S."/>
            <person name="Neumann-Schaal M."/>
            <person name="Henke P."/>
        </authorList>
    </citation>
    <scope>NUCLEOTIDE SEQUENCE</scope>
    <source>
        <strain evidence="6">PCC 7102</strain>
    </source>
</reference>
<evidence type="ECO:0000313" key="7">
    <source>
        <dbReference type="Proteomes" id="UP000271624"/>
    </source>
</evidence>
<sequence>MTISIIVHGGAKTISKDKVEANNAGCLAATEAGWKVLKNGGTAPEAVEAAVRVLEADPTFNASMGAVLNNQGEVELDAAIMEGANFGWGGVAAVQGVPHPISVARKIMDKKPMFLVSHGAERFAKEHGIEMCHKEDLVVEELRQEWEEEKEVIDRPNTVGCVLLDSRGLLAAGTSTGGLMNQYQGRVGDSAIIGSGLYADNNNGACSTTGDGESIIPVVLAKTAIDFLAGDRHPDEAAQMAIETLKSKVTGEAGCILIDPTGRVGWAHNSSDMACGYMTDSLEKPAVFTKKN</sequence>
<dbReference type="GO" id="GO:0006508">
    <property type="term" value="P:proteolysis"/>
    <property type="evidence" value="ECO:0007669"/>
    <property type="project" value="UniProtKB-KW"/>
</dbReference>
<feature type="binding site" evidence="5">
    <location>
        <begin position="209"/>
        <end position="212"/>
    </location>
    <ligand>
        <name>substrate</name>
    </ligand>
</feature>
<keyword evidence="7" id="KW-1185">Reference proteome</keyword>
<dbReference type="GO" id="GO:0005737">
    <property type="term" value="C:cytoplasm"/>
    <property type="evidence" value="ECO:0007669"/>
    <property type="project" value="TreeGrafter"/>
</dbReference>
<dbReference type="FunFam" id="3.60.20.30:FF:000001">
    <property type="entry name" value="Isoaspartyl peptidase/L-asparaginase"/>
    <property type="match status" value="1"/>
</dbReference>
<dbReference type="PANTHER" id="PTHR10188">
    <property type="entry name" value="L-ASPARAGINASE"/>
    <property type="match status" value="1"/>
</dbReference>
<comment type="caution">
    <text evidence="6">The sequence shown here is derived from an EMBL/GenBank/DDBJ whole genome shotgun (WGS) entry which is preliminary data.</text>
</comment>
<evidence type="ECO:0000313" key="6">
    <source>
        <dbReference type="EMBL" id="RUT03283.1"/>
    </source>
</evidence>
<feature type="binding site" evidence="5">
    <location>
        <begin position="186"/>
        <end position="189"/>
    </location>
    <ligand>
        <name>substrate</name>
    </ligand>
</feature>
<dbReference type="EMBL" id="RSCL01000014">
    <property type="protein sequence ID" value="RUT03283.1"/>
    <property type="molecule type" value="Genomic_DNA"/>
</dbReference>
<dbReference type="Gene3D" id="3.60.20.30">
    <property type="entry name" value="(Glycosyl)asparaginase"/>
    <property type="match status" value="1"/>
</dbReference>
<dbReference type="GO" id="GO:0016811">
    <property type="term" value="F:hydrolase activity, acting on carbon-nitrogen (but not peptide) bonds, in linear amides"/>
    <property type="evidence" value="ECO:0007669"/>
    <property type="project" value="UniProtKB-ARBA"/>
</dbReference>
<evidence type="ECO:0000256" key="1">
    <source>
        <dbReference type="ARBA" id="ARBA00022670"/>
    </source>
</evidence>
<evidence type="ECO:0000256" key="5">
    <source>
        <dbReference type="PIRSR" id="PIRSR600246-2"/>
    </source>
</evidence>
<dbReference type="SUPFAM" id="SSF56235">
    <property type="entry name" value="N-terminal nucleophile aminohydrolases (Ntn hydrolases)"/>
    <property type="match status" value="1"/>
</dbReference>
<dbReference type="AlphaFoldDB" id="A0A3S1AKS5"/>
<evidence type="ECO:0000256" key="3">
    <source>
        <dbReference type="ARBA" id="ARBA00022813"/>
    </source>
</evidence>
<evidence type="ECO:0000256" key="4">
    <source>
        <dbReference type="PIRSR" id="PIRSR600246-1"/>
    </source>
</evidence>
<evidence type="ECO:0000256" key="2">
    <source>
        <dbReference type="ARBA" id="ARBA00022801"/>
    </source>
</evidence>
<feature type="active site" description="Nucleophile" evidence="4">
    <location>
        <position position="158"/>
    </location>
</feature>
<dbReference type="OrthoDB" id="9780217at2"/>
<organism evidence="6 7">
    <name type="scientific">Dulcicalothrix desertica PCC 7102</name>
    <dbReference type="NCBI Taxonomy" id="232991"/>
    <lineage>
        <taxon>Bacteria</taxon>
        <taxon>Bacillati</taxon>
        <taxon>Cyanobacteriota</taxon>
        <taxon>Cyanophyceae</taxon>
        <taxon>Nostocales</taxon>
        <taxon>Calotrichaceae</taxon>
        <taxon>Dulcicalothrix</taxon>
    </lineage>
</organism>
<keyword evidence="2" id="KW-0378">Hydrolase</keyword>
<dbReference type="Proteomes" id="UP000271624">
    <property type="component" value="Unassembled WGS sequence"/>
</dbReference>
<proteinExistence type="predicted"/>
<dbReference type="CDD" id="cd04512">
    <property type="entry name" value="Ntn_Asparaginase_2_like"/>
    <property type="match status" value="1"/>
</dbReference>
<gene>
    <name evidence="6" type="ORF">DSM106972_055910</name>
</gene>
<dbReference type="Pfam" id="PF01112">
    <property type="entry name" value="Asparaginase_2"/>
    <property type="match status" value="1"/>
</dbReference>